<sequence>MDNMGKPLYRTVSLWYNSLVNLGSPLSGNTIVVKGGGNGGTNVL</sequence>
<dbReference type="Proteomes" id="UP000017908">
    <property type="component" value="Unassembled WGS sequence"/>
</dbReference>
<evidence type="ECO:0000313" key="2">
    <source>
        <dbReference type="Proteomes" id="UP000017908"/>
    </source>
</evidence>
<gene>
    <name evidence="1" type="ORF">BN715_01534</name>
</gene>
<dbReference type="EMBL" id="CBKE010000250">
    <property type="protein sequence ID" value="CDF05269.1"/>
    <property type="molecule type" value="Genomic_DNA"/>
</dbReference>
<comment type="caution">
    <text evidence="1">The sequence shown here is derived from an EMBL/GenBank/DDBJ whole genome shotgun (WGS) entry which is preliminary data.</text>
</comment>
<dbReference type="AlphaFoldDB" id="R7MVU2"/>
<organism evidence="1 2">
    <name type="scientific">Megasphaera elsdenii CAG:570</name>
    <dbReference type="NCBI Taxonomy" id="1263087"/>
    <lineage>
        <taxon>Bacteria</taxon>
        <taxon>Bacillati</taxon>
        <taxon>Bacillota</taxon>
        <taxon>Negativicutes</taxon>
        <taxon>Veillonellales</taxon>
        <taxon>Veillonellaceae</taxon>
        <taxon>Megasphaera</taxon>
    </lineage>
</organism>
<evidence type="ECO:0000313" key="1">
    <source>
        <dbReference type="EMBL" id="CDF05269.1"/>
    </source>
</evidence>
<proteinExistence type="predicted"/>
<accession>R7MVU2</accession>
<reference evidence="1" key="1">
    <citation type="submission" date="2012-11" db="EMBL/GenBank/DDBJ databases">
        <title>Dependencies among metagenomic species, viruses, plasmids and units of genetic variation.</title>
        <authorList>
            <person name="Nielsen H.B."/>
            <person name="Almeida M."/>
            <person name="Juncker A.S."/>
            <person name="Rasmussen S."/>
            <person name="Li J."/>
            <person name="Sunagawa S."/>
            <person name="Plichta D."/>
            <person name="Gautier L."/>
            <person name="Le Chatelier E."/>
            <person name="Peletier E."/>
            <person name="Bonde I."/>
            <person name="Nielsen T."/>
            <person name="Manichanh C."/>
            <person name="Arumugam M."/>
            <person name="Batto J."/>
            <person name="Santos M.B.Q.D."/>
            <person name="Blom N."/>
            <person name="Borruel N."/>
            <person name="Burgdorf K.S."/>
            <person name="Boumezbeur F."/>
            <person name="Casellas F."/>
            <person name="Dore J."/>
            <person name="Guarner F."/>
            <person name="Hansen T."/>
            <person name="Hildebrand F."/>
            <person name="Kaas R.S."/>
            <person name="Kennedy S."/>
            <person name="Kristiansen K."/>
            <person name="Kultima J.R."/>
            <person name="Leonard P."/>
            <person name="Levenez F."/>
            <person name="Lund O."/>
            <person name="Moumen B."/>
            <person name="Le Paslier D."/>
            <person name="Pons N."/>
            <person name="Pedersen O."/>
            <person name="Prifti E."/>
            <person name="Qin J."/>
            <person name="Raes J."/>
            <person name="Tap J."/>
            <person name="Tims S."/>
            <person name="Ussery D.W."/>
            <person name="Yamada T."/>
            <person name="MetaHit consortium"/>
            <person name="Renault P."/>
            <person name="Sicheritz-Ponten T."/>
            <person name="Bork P."/>
            <person name="Wang J."/>
            <person name="Brunak S."/>
            <person name="Ehrlich S.D."/>
        </authorList>
    </citation>
    <scope>NUCLEOTIDE SEQUENCE [LARGE SCALE GENOMIC DNA]</scope>
</reference>
<name>R7MVU2_MEGEL</name>
<protein>
    <submittedName>
        <fullName evidence="1">Uncharacterized protein</fullName>
    </submittedName>
</protein>